<evidence type="ECO:0000256" key="1">
    <source>
        <dbReference type="SAM" id="SignalP"/>
    </source>
</evidence>
<reference evidence="3" key="2">
    <citation type="journal article" date="2023" name="IMA Fungus">
        <title>Comparative genomic study of the Penicillium genus elucidates a diverse pangenome and 15 lateral gene transfer events.</title>
        <authorList>
            <person name="Petersen C."/>
            <person name="Sorensen T."/>
            <person name="Nielsen M.R."/>
            <person name="Sondergaard T.E."/>
            <person name="Sorensen J.L."/>
            <person name="Fitzpatrick D.A."/>
            <person name="Frisvad J.C."/>
            <person name="Nielsen K.L."/>
        </authorList>
    </citation>
    <scope>NUCLEOTIDE SEQUENCE</scope>
    <source>
        <strain evidence="3">IBT 26290</strain>
    </source>
</reference>
<dbReference type="RefSeq" id="XP_056546934.1">
    <property type="nucleotide sequence ID" value="XM_056683328.1"/>
</dbReference>
<reference evidence="3" key="1">
    <citation type="submission" date="2022-11" db="EMBL/GenBank/DDBJ databases">
        <authorList>
            <person name="Petersen C."/>
        </authorList>
    </citation>
    <scope>NUCLEOTIDE SEQUENCE</scope>
    <source>
        <strain evidence="3">IBT 26290</strain>
    </source>
</reference>
<proteinExistence type="predicted"/>
<dbReference type="InterPro" id="IPR057229">
    <property type="entry name" value="DUF7907"/>
</dbReference>
<dbReference type="OrthoDB" id="4351149at2759"/>
<evidence type="ECO:0000259" key="2">
    <source>
        <dbReference type="Pfam" id="PF25484"/>
    </source>
</evidence>
<evidence type="ECO:0000313" key="4">
    <source>
        <dbReference type="Proteomes" id="UP001149163"/>
    </source>
</evidence>
<dbReference type="Proteomes" id="UP001149163">
    <property type="component" value="Unassembled WGS sequence"/>
</dbReference>
<dbReference type="Pfam" id="PF25484">
    <property type="entry name" value="DUF7907"/>
    <property type="match status" value="1"/>
</dbReference>
<keyword evidence="4" id="KW-1185">Reference proteome</keyword>
<dbReference type="EMBL" id="JAPQKN010000001">
    <property type="protein sequence ID" value="KAJ5175326.1"/>
    <property type="molecule type" value="Genomic_DNA"/>
</dbReference>
<accession>A0A9W9LSV6</accession>
<evidence type="ECO:0000313" key="3">
    <source>
        <dbReference type="EMBL" id="KAJ5175326.1"/>
    </source>
</evidence>
<sequence>MKFLSTALLLTAALTTAAPVEKLFTLVTSGSSTPAHNGLSLSTQSTGPLISNAVFRDTANAATFYLSNSTVHYEAPNGAPYVLALVGGSSVQGGVEVSVSPSGAVRTGFRIAGDGGLRASSATWGGWLVCPGDKDSGLLGLFYQDTSVGSGVPAGCDRVQLRVVYTSS</sequence>
<keyword evidence="1" id="KW-0732">Signal</keyword>
<organism evidence="3 4">
    <name type="scientific">Penicillium canariense</name>
    <dbReference type="NCBI Taxonomy" id="189055"/>
    <lineage>
        <taxon>Eukaryota</taxon>
        <taxon>Fungi</taxon>
        <taxon>Dikarya</taxon>
        <taxon>Ascomycota</taxon>
        <taxon>Pezizomycotina</taxon>
        <taxon>Eurotiomycetes</taxon>
        <taxon>Eurotiomycetidae</taxon>
        <taxon>Eurotiales</taxon>
        <taxon>Aspergillaceae</taxon>
        <taxon>Penicillium</taxon>
    </lineage>
</organism>
<gene>
    <name evidence="3" type="ORF">N7482_001203</name>
</gene>
<name>A0A9W9LSV6_9EURO</name>
<comment type="caution">
    <text evidence="3">The sequence shown here is derived from an EMBL/GenBank/DDBJ whole genome shotgun (WGS) entry which is preliminary data.</text>
</comment>
<dbReference type="AlphaFoldDB" id="A0A9W9LSV6"/>
<feature type="signal peptide" evidence="1">
    <location>
        <begin position="1"/>
        <end position="17"/>
    </location>
</feature>
<feature type="chain" id="PRO_5040994411" description="DUF7907 domain-containing protein" evidence="1">
    <location>
        <begin position="18"/>
        <end position="168"/>
    </location>
</feature>
<feature type="domain" description="DUF7907" evidence="2">
    <location>
        <begin position="22"/>
        <end position="165"/>
    </location>
</feature>
<dbReference type="GeneID" id="81422504"/>
<protein>
    <recommendedName>
        <fullName evidence="2">DUF7907 domain-containing protein</fullName>
    </recommendedName>
</protein>